<comment type="caution">
    <text evidence="10">The sequence shown here is derived from an EMBL/GenBank/DDBJ whole genome shotgun (WGS) entry which is preliminary data.</text>
</comment>
<evidence type="ECO:0000256" key="1">
    <source>
        <dbReference type="ARBA" id="ARBA00004651"/>
    </source>
</evidence>
<keyword evidence="6 9" id="KW-1133">Transmembrane helix</keyword>
<dbReference type="RefSeq" id="WP_253483422.1">
    <property type="nucleotide sequence ID" value="NZ_JALJXV010000010.1"/>
</dbReference>
<comment type="subcellular location">
    <subcellularLocation>
        <location evidence="1 8">Cell membrane</location>
        <topology evidence="1 8">Multi-pass membrane protein</topology>
    </subcellularLocation>
</comment>
<evidence type="ECO:0000313" key="11">
    <source>
        <dbReference type="Proteomes" id="UP001205843"/>
    </source>
</evidence>
<evidence type="ECO:0000256" key="7">
    <source>
        <dbReference type="ARBA" id="ARBA00023136"/>
    </source>
</evidence>
<dbReference type="PANTHER" id="PTHR34702">
    <property type="entry name" value="NA(+)/H(+) ANTIPORTER SUBUNIT F1"/>
    <property type="match status" value="1"/>
</dbReference>
<dbReference type="Pfam" id="PF04066">
    <property type="entry name" value="MrpF_PhaF"/>
    <property type="match status" value="1"/>
</dbReference>
<dbReference type="Proteomes" id="UP001205843">
    <property type="component" value="Unassembled WGS sequence"/>
</dbReference>
<proteinExistence type="inferred from homology"/>
<sequence>MSAWVITLTFLLLSAAIILAFVRLAQGPSLPDRVVALELIAVITVAFIVTYAIAWDRPQFLDVALVLALTGFMAAVGFARYLERGGKDNE</sequence>
<keyword evidence="4 8" id="KW-1003">Cell membrane</keyword>
<evidence type="ECO:0000256" key="3">
    <source>
        <dbReference type="ARBA" id="ARBA00022448"/>
    </source>
</evidence>
<keyword evidence="7 8" id="KW-0472">Membrane</keyword>
<dbReference type="InterPro" id="IPR007208">
    <property type="entry name" value="MrpF/PhaF-like"/>
</dbReference>
<accession>A0AAE3G8Z7</accession>
<name>A0AAE3G8Z7_9GAMM</name>
<protein>
    <submittedName>
        <fullName evidence="10">Multicomponent Na+:H+ antiporter subunit F</fullName>
    </submittedName>
</protein>
<dbReference type="EMBL" id="JALJXV010000010">
    <property type="protein sequence ID" value="MCP1676663.1"/>
    <property type="molecule type" value="Genomic_DNA"/>
</dbReference>
<evidence type="ECO:0000313" key="10">
    <source>
        <dbReference type="EMBL" id="MCP1676663.1"/>
    </source>
</evidence>
<keyword evidence="8" id="KW-0406">Ion transport</keyword>
<keyword evidence="11" id="KW-1185">Reference proteome</keyword>
<evidence type="ECO:0000256" key="9">
    <source>
        <dbReference type="SAM" id="Phobius"/>
    </source>
</evidence>
<feature type="transmembrane region" description="Helical" evidence="9">
    <location>
        <begin position="60"/>
        <end position="82"/>
    </location>
</feature>
<keyword evidence="3 8" id="KW-0813">Transport</keyword>
<dbReference type="GO" id="GO:0005886">
    <property type="term" value="C:plasma membrane"/>
    <property type="evidence" value="ECO:0007669"/>
    <property type="project" value="UniProtKB-SubCell"/>
</dbReference>
<organism evidence="10 11">
    <name type="scientific">Natronocella acetinitrilica</name>
    <dbReference type="NCBI Taxonomy" id="414046"/>
    <lineage>
        <taxon>Bacteria</taxon>
        <taxon>Pseudomonadati</taxon>
        <taxon>Pseudomonadota</taxon>
        <taxon>Gammaproteobacteria</taxon>
        <taxon>Chromatiales</taxon>
        <taxon>Ectothiorhodospiraceae</taxon>
        <taxon>Natronocella</taxon>
    </lineage>
</organism>
<feature type="transmembrane region" description="Helical" evidence="9">
    <location>
        <begin position="34"/>
        <end position="53"/>
    </location>
</feature>
<dbReference type="PIRSF" id="PIRSF028784">
    <property type="entry name" value="MrpF"/>
    <property type="match status" value="1"/>
</dbReference>
<dbReference type="PANTHER" id="PTHR34702:SF1">
    <property type="entry name" value="NA(+)_H(+) ANTIPORTER SUBUNIT F"/>
    <property type="match status" value="1"/>
</dbReference>
<reference evidence="10" key="1">
    <citation type="submission" date="2022-03" db="EMBL/GenBank/DDBJ databases">
        <title>Genomic Encyclopedia of Type Strains, Phase III (KMG-III): the genomes of soil and plant-associated and newly described type strains.</title>
        <authorList>
            <person name="Whitman W."/>
        </authorList>
    </citation>
    <scope>NUCLEOTIDE SEQUENCE</scope>
    <source>
        <strain evidence="10">ANL 6-2</strain>
    </source>
</reference>
<keyword evidence="8" id="KW-0050">Antiport</keyword>
<gene>
    <name evidence="10" type="ORF">J2T57_003834</name>
</gene>
<keyword evidence="5 9" id="KW-0812">Transmembrane</keyword>
<evidence type="ECO:0000256" key="2">
    <source>
        <dbReference type="ARBA" id="ARBA00009212"/>
    </source>
</evidence>
<comment type="similarity">
    <text evidence="2 8">Belongs to the CPA3 antiporters (TC 2.A.63) subunit F family.</text>
</comment>
<dbReference type="AlphaFoldDB" id="A0AAE3G8Z7"/>
<evidence type="ECO:0000256" key="5">
    <source>
        <dbReference type="ARBA" id="ARBA00022692"/>
    </source>
</evidence>
<evidence type="ECO:0000256" key="6">
    <source>
        <dbReference type="ARBA" id="ARBA00022989"/>
    </source>
</evidence>
<dbReference type="GO" id="GO:0015385">
    <property type="term" value="F:sodium:proton antiporter activity"/>
    <property type="evidence" value="ECO:0007669"/>
    <property type="project" value="TreeGrafter"/>
</dbReference>
<evidence type="ECO:0000256" key="4">
    <source>
        <dbReference type="ARBA" id="ARBA00022475"/>
    </source>
</evidence>
<evidence type="ECO:0000256" key="8">
    <source>
        <dbReference type="PIRNR" id="PIRNR028784"/>
    </source>
</evidence>